<feature type="domain" description="RRM" evidence="2">
    <location>
        <begin position="2"/>
        <end position="80"/>
    </location>
</feature>
<dbReference type="EMBL" id="CH991547">
    <property type="protein sequence ID" value="EDQ90533.1"/>
    <property type="molecule type" value="Genomic_DNA"/>
</dbReference>
<dbReference type="InterPro" id="IPR000504">
    <property type="entry name" value="RRM_dom"/>
</dbReference>
<evidence type="ECO:0000313" key="3">
    <source>
        <dbReference type="EMBL" id="EDQ90533.1"/>
    </source>
</evidence>
<dbReference type="OMA" id="RENMNGN"/>
<feature type="non-terminal residue" evidence="3">
    <location>
        <position position="1"/>
    </location>
</feature>
<organism evidence="3 4">
    <name type="scientific">Monosiga brevicollis</name>
    <name type="common">Choanoflagellate</name>
    <dbReference type="NCBI Taxonomy" id="81824"/>
    <lineage>
        <taxon>Eukaryota</taxon>
        <taxon>Choanoflagellata</taxon>
        <taxon>Craspedida</taxon>
        <taxon>Salpingoecidae</taxon>
        <taxon>Monosiga</taxon>
    </lineage>
</organism>
<dbReference type="RefSeq" id="XP_001744584.1">
    <property type="nucleotide sequence ID" value="XM_001744532.1"/>
</dbReference>
<dbReference type="GO" id="GO:0003723">
    <property type="term" value="F:RNA binding"/>
    <property type="evidence" value="ECO:0000318"/>
    <property type="project" value="GO_Central"/>
</dbReference>
<feature type="non-terminal residue" evidence="3">
    <location>
        <position position="86"/>
    </location>
</feature>
<dbReference type="STRING" id="81824.A9UWB4"/>
<dbReference type="KEGG" id="mbr:MONBRDRAFT_3477"/>
<proteinExistence type="predicted"/>
<dbReference type="InterPro" id="IPR050441">
    <property type="entry name" value="RBM"/>
</dbReference>
<dbReference type="GeneID" id="5889965"/>
<dbReference type="eggNOG" id="KOG0118">
    <property type="taxonomic scope" value="Eukaryota"/>
</dbReference>
<dbReference type="Pfam" id="PF00076">
    <property type="entry name" value="RRM_1"/>
    <property type="match status" value="1"/>
</dbReference>
<dbReference type="Proteomes" id="UP000001357">
    <property type="component" value="Unassembled WGS sequence"/>
</dbReference>
<reference evidence="3 4" key="1">
    <citation type="journal article" date="2008" name="Nature">
        <title>The genome of the choanoflagellate Monosiga brevicollis and the origin of metazoans.</title>
        <authorList>
            <consortium name="JGI Sequencing"/>
            <person name="King N."/>
            <person name="Westbrook M.J."/>
            <person name="Young S.L."/>
            <person name="Kuo A."/>
            <person name="Abedin M."/>
            <person name="Chapman J."/>
            <person name="Fairclough S."/>
            <person name="Hellsten U."/>
            <person name="Isogai Y."/>
            <person name="Letunic I."/>
            <person name="Marr M."/>
            <person name="Pincus D."/>
            <person name="Putnam N."/>
            <person name="Rokas A."/>
            <person name="Wright K.J."/>
            <person name="Zuzow R."/>
            <person name="Dirks W."/>
            <person name="Good M."/>
            <person name="Goodstein D."/>
            <person name="Lemons D."/>
            <person name="Li W."/>
            <person name="Lyons J.B."/>
            <person name="Morris A."/>
            <person name="Nichols S."/>
            <person name="Richter D.J."/>
            <person name="Salamov A."/>
            <person name="Bork P."/>
            <person name="Lim W.A."/>
            <person name="Manning G."/>
            <person name="Miller W.T."/>
            <person name="McGinnis W."/>
            <person name="Shapiro H."/>
            <person name="Tjian R."/>
            <person name="Grigoriev I.V."/>
            <person name="Rokhsar D."/>
        </authorList>
    </citation>
    <scope>NUCLEOTIDE SEQUENCE [LARGE SCALE GENOMIC DNA]</scope>
    <source>
        <strain evidence="4">MX1 / ATCC 50154</strain>
    </source>
</reference>
<dbReference type="PROSITE" id="PS50102">
    <property type="entry name" value="RRM"/>
    <property type="match status" value="1"/>
</dbReference>
<protein>
    <recommendedName>
        <fullName evidence="2">RRM domain-containing protein</fullName>
    </recommendedName>
</protein>
<keyword evidence="1" id="KW-0694">RNA-binding</keyword>
<dbReference type="Gene3D" id="3.30.70.330">
    <property type="match status" value="1"/>
</dbReference>
<dbReference type="InParanoid" id="A9UWB4"/>
<name>A9UWB4_MONBE</name>
<dbReference type="CDD" id="cd12363">
    <property type="entry name" value="RRM_TRA2"/>
    <property type="match status" value="1"/>
</dbReference>
<gene>
    <name evidence="3" type="ORF">MONBRDRAFT_3477</name>
</gene>
<dbReference type="AlphaFoldDB" id="A9UWB4"/>
<evidence type="ECO:0000313" key="4">
    <source>
        <dbReference type="Proteomes" id="UP000001357"/>
    </source>
</evidence>
<evidence type="ECO:0000259" key="2">
    <source>
        <dbReference type="PROSITE" id="PS50102"/>
    </source>
</evidence>
<dbReference type="InterPro" id="IPR012677">
    <property type="entry name" value="Nucleotide-bd_a/b_plait_sf"/>
</dbReference>
<dbReference type="GO" id="GO:0048026">
    <property type="term" value="P:positive regulation of mRNA splicing, via spliceosome"/>
    <property type="evidence" value="ECO:0000318"/>
    <property type="project" value="GO_Central"/>
</dbReference>
<evidence type="ECO:0000256" key="1">
    <source>
        <dbReference type="PROSITE-ProRule" id="PRU00176"/>
    </source>
</evidence>
<sequence>SNVLGVFGLSRDTDERQLDSIFGDFGQLEKCIIIHDRQNGRSRGFGFVTFVSDEDAQRAREKLNGARIDGRNVRVDFSVTKRAHTP</sequence>
<dbReference type="PANTHER" id="PTHR48034">
    <property type="entry name" value="TRANSFORMER-2 SEX-DETERMINING PROTEIN-RELATED"/>
    <property type="match status" value="1"/>
</dbReference>
<dbReference type="SUPFAM" id="SSF54928">
    <property type="entry name" value="RNA-binding domain, RBD"/>
    <property type="match status" value="1"/>
</dbReference>
<dbReference type="GO" id="GO:0005681">
    <property type="term" value="C:spliceosomal complex"/>
    <property type="evidence" value="ECO:0000318"/>
    <property type="project" value="GO_Central"/>
</dbReference>
<accession>A9UWB4</accession>
<dbReference type="SMART" id="SM00360">
    <property type="entry name" value="RRM"/>
    <property type="match status" value="1"/>
</dbReference>
<dbReference type="InterPro" id="IPR035979">
    <property type="entry name" value="RBD_domain_sf"/>
</dbReference>
<keyword evidence="4" id="KW-1185">Reference proteome</keyword>